<reference evidence="2 3" key="1">
    <citation type="journal article" date="2014" name="Nat. Commun.">
        <title>Multiple recent horizontal transfers of a large genomic region in cheese making fungi.</title>
        <authorList>
            <person name="Cheeseman K."/>
            <person name="Ropars J."/>
            <person name="Renault P."/>
            <person name="Dupont J."/>
            <person name="Gouzy J."/>
            <person name="Branca A."/>
            <person name="Abraham A.L."/>
            <person name="Ceppi M."/>
            <person name="Conseiller E."/>
            <person name="Debuchy R."/>
            <person name="Malagnac F."/>
            <person name="Goarin A."/>
            <person name="Silar P."/>
            <person name="Lacoste S."/>
            <person name="Sallet E."/>
            <person name="Bensimon A."/>
            <person name="Giraud T."/>
            <person name="Brygoo Y."/>
        </authorList>
    </citation>
    <scope>NUCLEOTIDE SEQUENCE [LARGE SCALE GENOMIC DNA]</scope>
    <source>
        <strain evidence="3">FM 013</strain>
    </source>
</reference>
<dbReference type="EMBL" id="HG793243">
    <property type="protein sequence ID" value="CRL31303.1"/>
    <property type="molecule type" value="Genomic_DNA"/>
</dbReference>
<evidence type="ECO:0000313" key="2">
    <source>
        <dbReference type="EMBL" id="CRL31303.1"/>
    </source>
</evidence>
<sequence>MHGVIPTTPLERGAFTGSTFGYILLSVLVGGGGIRVEMVLGDKYGIGKWGRWLWWGDMV</sequence>
<organism evidence="2 3">
    <name type="scientific">Penicillium camemberti (strain FM 013)</name>
    <dbReference type="NCBI Taxonomy" id="1429867"/>
    <lineage>
        <taxon>Eukaryota</taxon>
        <taxon>Fungi</taxon>
        <taxon>Dikarya</taxon>
        <taxon>Ascomycota</taxon>
        <taxon>Pezizomycotina</taxon>
        <taxon>Eurotiomycetes</taxon>
        <taxon>Eurotiomycetidae</taxon>
        <taxon>Eurotiales</taxon>
        <taxon>Aspergillaceae</taxon>
        <taxon>Penicillium</taxon>
    </lineage>
</organism>
<gene>
    <name evidence="2" type="ORF">PCAMFM013_S112g000001</name>
</gene>
<accession>A0A0G4PYQ6</accession>
<proteinExistence type="predicted"/>
<dbReference type="Proteomes" id="UP000053732">
    <property type="component" value="Unassembled WGS sequence"/>
</dbReference>
<dbReference type="AlphaFoldDB" id="A0A0G4PYQ6"/>
<evidence type="ECO:0000313" key="3">
    <source>
        <dbReference type="Proteomes" id="UP000053732"/>
    </source>
</evidence>
<feature type="transmembrane region" description="Helical" evidence="1">
    <location>
        <begin position="20"/>
        <end position="41"/>
    </location>
</feature>
<protein>
    <submittedName>
        <fullName evidence="2">Str. FM013</fullName>
    </submittedName>
</protein>
<keyword evidence="3" id="KW-1185">Reference proteome</keyword>
<name>A0A0G4PYQ6_PENC3</name>
<keyword evidence="1" id="KW-0812">Transmembrane</keyword>
<keyword evidence="1" id="KW-0472">Membrane</keyword>
<keyword evidence="1" id="KW-1133">Transmembrane helix</keyword>
<evidence type="ECO:0000256" key="1">
    <source>
        <dbReference type="SAM" id="Phobius"/>
    </source>
</evidence>